<feature type="transmembrane region" description="Helical" evidence="6">
    <location>
        <begin position="150"/>
        <end position="168"/>
    </location>
</feature>
<feature type="non-terminal residue" evidence="8">
    <location>
        <position position="1"/>
    </location>
</feature>
<dbReference type="HOGENOM" id="CLU_035066_5_0_1"/>
<gene>
    <name evidence="8" type="ORF">S7711_01153</name>
</gene>
<feature type="transmembrane region" description="Helical" evidence="6">
    <location>
        <begin position="332"/>
        <end position="353"/>
    </location>
</feature>
<keyword evidence="6" id="KW-1133">Transmembrane helix</keyword>
<evidence type="ECO:0000256" key="4">
    <source>
        <dbReference type="ARBA" id="ARBA00023136"/>
    </source>
</evidence>
<name>A0A084ASU7_STACB</name>
<dbReference type="AlphaFoldDB" id="A0A084ASU7"/>
<dbReference type="GO" id="GO:0008654">
    <property type="term" value="P:phospholipid biosynthetic process"/>
    <property type="evidence" value="ECO:0007669"/>
    <property type="project" value="InterPro"/>
</dbReference>
<dbReference type="InterPro" id="IPR043130">
    <property type="entry name" value="CDP-OH_PTrfase_TM_dom"/>
</dbReference>
<reference evidence="8 9" key="1">
    <citation type="journal article" date="2014" name="BMC Genomics">
        <title>Comparative genome sequencing reveals chemotype-specific gene clusters in the toxigenic black mold Stachybotrys.</title>
        <authorList>
            <person name="Semeiks J."/>
            <person name="Borek D."/>
            <person name="Otwinowski Z."/>
            <person name="Grishin N.V."/>
        </authorList>
    </citation>
    <scope>NUCLEOTIDE SEQUENCE [LARGE SCALE GENOMIC DNA]</scope>
    <source>
        <strain evidence="9">CBS 109288 / IBT 7711</strain>
    </source>
</reference>
<dbReference type="Proteomes" id="UP000028045">
    <property type="component" value="Unassembled WGS sequence"/>
</dbReference>
<evidence type="ECO:0000256" key="1">
    <source>
        <dbReference type="ARBA" id="ARBA00004370"/>
    </source>
</evidence>
<evidence type="ECO:0000313" key="8">
    <source>
        <dbReference type="EMBL" id="KEY68376.1"/>
    </source>
</evidence>
<keyword evidence="4 6" id="KW-0472">Membrane</keyword>
<feature type="chain" id="PRO_5001771003" evidence="7">
    <location>
        <begin position="18"/>
        <end position="476"/>
    </location>
</feature>
<accession>A0A084ASU7</accession>
<dbReference type="Pfam" id="PF01066">
    <property type="entry name" value="CDP-OH_P_transf"/>
    <property type="match status" value="1"/>
</dbReference>
<dbReference type="InterPro" id="IPR000462">
    <property type="entry name" value="CDP-OH_P_trans"/>
</dbReference>
<feature type="transmembrane region" description="Helical" evidence="6">
    <location>
        <begin position="426"/>
        <end position="447"/>
    </location>
</feature>
<sequence>ACLLLSDALQGFSCLLSLVCIHWPLPGRNSPFPLNFDPTISTALQHHGSQYKYTPPFLLTNAYMLTVPVEEKAAAECISDDALIHLRSYKYSSVDLSPVSKYILGPWWNAFVKILPLWLAPNMVTLLGFCFVLANVGLLVIFMPDLVGPGPGWLYFSFAFGLFMYQTMDNVDGKQARRTGTSSGLGELFDHGIDSLNCTLGSLLETAAMGLGPSPAGVFTALCPCLPMFFSTWETYHTHTLYLGFINGPTEGLLLACFFMIVSGICGPDLWTQPLAILIGDYFPGAVDILGETTFRDIWIGLIVSSMVFTQIPFCVYNVVRARRKQNLPIAPVFLEWTPMAVYTVSIGCWTFSPHSTLMAENHLVLFCLTMSFVFGRMTTKMILAHLTRQPFPYWTVMLTPLVGGAVIGNLPVFGLPKISPGLELLYLWAYFVFAGIAYFRWAYLVITSICEFLEINAFTVPKDKYEAAVKAQKQY</sequence>
<dbReference type="EMBL" id="KL648579">
    <property type="protein sequence ID" value="KEY68376.1"/>
    <property type="molecule type" value="Genomic_DNA"/>
</dbReference>
<dbReference type="GO" id="GO:0016780">
    <property type="term" value="F:phosphotransferase activity, for other substituted phosphate groups"/>
    <property type="evidence" value="ECO:0007669"/>
    <property type="project" value="InterPro"/>
</dbReference>
<keyword evidence="7" id="KW-0732">Signal</keyword>
<dbReference type="PANTHER" id="PTHR10414">
    <property type="entry name" value="ETHANOLAMINEPHOSPHOTRANSFERASE"/>
    <property type="match status" value="1"/>
</dbReference>
<evidence type="ECO:0000256" key="5">
    <source>
        <dbReference type="RuleBase" id="RU003750"/>
    </source>
</evidence>
<dbReference type="InterPro" id="IPR014472">
    <property type="entry name" value="CHOPT"/>
</dbReference>
<evidence type="ECO:0000256" key="2">
    <source>
        <dbReference type="ARBA" id="ARBA00010441"/>
    </source>
</evidence>
<feature type="transmembrane region" description="Helical" evidence="6">
    <location>
        <begin position="359"/>
        <end position="380"/>
    </location>
</feature>
<dbReference type="PROSITE" id="PS00379">
    <property type="entry name" value="CDP_ALCOHOL_P_TRANSF"/>
    <property type="match status" value="1"/>
</dbReference>
<keyword evidence="6" id="KW-0812">Transmembrane</keyword>
<feature type="transmembrane region" description="Helical" evidence="6">
    <location>
        <begin position="392"/>
        <end position="414"/>
    </location>
</feature>
<evidence type="ECO:0000313" key="9">
    <source>
        <dbReference type="Proteomes" id="UP000028045"/>
    </source>
</evidence>
<keyword evidence="3 5" id="KW-0808">Transferase</keyword>
<dbReference type="InterPro" id="IPR048254">
    <property type="entry name" value="CDP_ALCOHOL_P_TRANSF_CS"/>
</dbReference>
<keyword evidence="9" id="KW-1185">Reference proteome</keyword>
<protein>
    <submittedName>
        <fullName evidence="8">Uncharacterized protein</fullName>
    </submittedName>
</protein>
<dbReference type="PANTHER" id="PTHR10414:SF77">
    <property type="entry name" value="CDP-ALCOHOL PHOSPHATIDYLTRANSFERASE FAMILY PROTEIN"/>
    <property type="match status" value="1"/>
</dbReference>
<evidence type="ECO:0000256" key="7">
    <source>
        <dbReference type="SAM" id="SignalP"/>
    </source>
</evidence>
<feature type="transmembrane region" description="Helical" evidence="6">
    <location>
        <begin position="123"/>
        <end position="144"/>
    </location>
</feature>
<dbReference type="Gene3D" id="1.20.120.1760">
    <property type="match status" value="1"/>
</dbReference>
<comment type="similarity">
    <text evidence="2 5">Belongs to the CDP-alcohol phosphatidyltransferase class-I family.</text>
</comment>
<evidence type="ECO:0000256" key="3">
    <source>
        <dbReference type="ARBA" id="ARBA00022679"/>
    </source>
</evidence>
<feature type="transmembrane region" description="Helical" evidence="6">
    <location>
        <begin position="298"/>
        <end position="320"/>
    </location>
</feature>
<evidence type="ECO:0000256" key="6">
    <source>
        <dbReference type="SAM" id="Phobius"/>
    </source>
</evidence>
<dbReference type="FunFam" id="1.20.120.1760:FF:000029">
    <property type="entry name" value="CDP-alcohol phosphatidyltransferase protein"/>
    <property type="match status" value="1"/>
</dbReference>
<dbReference type="OrthoDB" id="196717at2759"/>
<proteinExistence type="inferred from homology"/>
<feature type="signal peptide" evidence="7">
    <location>
        <begin position="1"/>
        <end position="17"/>
    </location>
</feature>
<dbReference type="GO" id="GO:0016020">
    <property type="term" value="C:membrane"/>
    <property type="evidence" value="ECO:0007669"/>
    <property type="project" value="UniProtKB-SubCell"/>
</dbReference>
<comment type="subcellular location">
    <subcellularLocation>
        <location evidence="1">Membrane</location>
    </subcellularLocation>
</comment>
<organism evidence="8 9">
    <name type="scientific">Stachybotrys chartarum (strain CBS 109288 / IBT 7711)</name>
    <name type="common">Toxic black mold</name>
    <name type="synonym">Stilbospora chartarum</name>
    <dbReference type="NCBI Taxonomy" id="1280523"/>
    <lineage>
        <taxon>Eukaryota</taxon>
        <taxon>Fungi</taxon>
        <taxon>Dikarya</taxon>
        <taxon>Ascomycota</taxon>
        <taxon>Pezizomycotina</taxon>
        <taxon>Sordariomycetes</taxon>
        <taxon>Hypocreomycetidae</taxon>
        <taxon>Hypocreales</taxon>
        <taxon>Stachybotryaceae</taxon>
        <taxon>Stachybotrys</taxon>
    </lineage>
</organism>